<dbReference type="NCBIfam" id="TIGR01840">
    <property type="entry name" value="esterase_phb"/>
    <property type="match status" value="1"/>
</dbReference>
<keyword evidence="4" id="KW-1185">Reference proteome</keyword>
<dbReference type="PANTHER" id="PTHR43037:SF1">
    <property type="entry name" value="BLL1128 PROTEIN"/>
    <property type="match status" value="1"/>
</dbReference>
<dbReference type="OrthoDB" id="9767239at2"/>
<keyword evidence="2" id="KW-0378">Hydrolase</keyword>
<dbReference type="EMBL" id="SZZH01000006">
    <property type="protein sequence ID" value="TKV56919.1"/>
    <property type="molecule type" value="Genomic_DNA"/>
</dbReference>
<dbReference type="Proteomes" id="UP000306985">
    <property type="component" value="Unassembled WGS sequence"/>
</dbReference>
<accession>A0A4U6QAI0</accession>
<comment type="caution">
    <text evidence="3">The sequence shown here is derived from an EMBL/GenBank/DDBJ whole genome shotgun (WGS) entry which is preliminary data.</text>
</comment>
<dbReference type="InterPro" id="IPR010126">
    <property type="entry name" value="Esterase_phb"/>
</dbReference>
<dbReference type="Pfam" id="PF10503">
    <property type="entry name" value="Esterase_PHB"/>
    <property type="match status" value="1"/>
</dbReference>
<dbReference type="GO" id="GO:0005576">
    <property type="term" value="C:extracellular region"/>
    <property type="evidence" value="ECO:0007669"/>
    <property type="project" value="InterPro"/>
</dbReference>
<name>A0A4U6QAI0_9ACTN</name>
<dbReference type="InterPro" id="IPR029058">
    <property type="entry name" value="AB_hydrolase_fold"/>
</dbReference>
<dbReference type="Gene3D" id="3.40.50.1820">
    <property type="entry name" value="alpha/beta hydrolase"/>
    <property type="match status" value="1"/>
</dbReference>
<keyword evidence="1" id="KW-0732">Signal</keyword>
<reference evidence="3 4" key="1">
    <citation type="submission" date="2019-05" db="EMBL/GenBank/DDBJ databases">
        <title>Nakamurella sp. N5BH11, whole genome shotgun sequence.</title>
        <authorList>
            <person name="Tuo L."/>
        </authorList>
    </citation>
    <scope>NUCLEOTIDE SEQUENCE [LARGE SCALE GENOMIC DNA]</scope>
    <source>
        <strain evidence="3 4">N5BH11</strain>
    </source>
</reference>
<organism evidence="3 4">
    <name type="scientific">Nakamurella flava</name>
    <dbReference type="NCBI Taxonomy" id="2576308"/>
    <lineage>
        <taxon>Bacteria</taxon>
        <taxon>Bacillati</taxon>
        <taxon>Actinomycetota</taxon>
        <taxon>Actinomycetes</taxon>
        <taxon>Nakamurellales</taxon>
        <taxon>Nakamurellaceae</taxon>
        <taxon>Nakamurella</taxon>
    </lineage>
</organism>
<dbReference type="RefSeq" id="WP_137451306.1">
    <property type="nucleotide sequence ID" value="NZ_SZZH01000006.1"/>
</dbReference>
<dbReference type="GO" id="GO:0016787">
    <property type="term" value="F:hydrolase activity"/>
    <property type="evidence" value="ECO:0007669"/>
    <property type="project" value="UniProtKB-KW"/>
</dbReference>
<gene>
    <name evidence="3" type="ORF">FDO65_18970</name>
</gene>
<dbReference type="PANTHER" id="PTHR43037">
    <property type="entry name" value="UNNAMED PRODUCT-RELATED"/>
    <property type="match status" value="1"/>
</dbReference>
<dbReference type="SUPFAM" id="SSF53474">
    <property type="entry name" value="alpha/beta-Hydrolases"/>
    <property type="match status" value="2"/>
</dbReference>
<dbReference type="InterPro" id="IPR050955">
    <property type="entry name" value="Plant_Biomass_Hydrol_Est"/>
</dbReference>
<sequence length="327" mass="36275">MRGTMRRRGLRVLGDLPAAGRWEQARHSGPFGARTYDLYLPPARPRATLPLVLLLHGCQQSSVRFAQDTGFVRAADRDGFAILAPRQETRHQFQRCWHWYAQAHQRRGAGEPALLTGLVDEVRERAPEAYGVRIDHRQVYVAGLSAGAAMSLILAATYPDVFAAAGVHSGTAYRSAARGLGAVSAMGALSEPPTDLGLTEQIAPLIVVHGTGDRVVRPTNADRIVAQWLTSREHGRRTLDRIRPLAMTASPVVDGRRCQRTRWYSARGRRMLEYWRIDGLAHAWSGGVREADFIDPTGPDATELLLGFFGRHRLPLPELDQEPAWAW</sequence>
<evidence type="ECO:0000313" key="3">
    <source>
        <dbReference type="EMBL" id="TKV56919.1"/>
    </source>
</evidence>
<evidence type="ECO:0000256" key="1">
    <source>
        <dbReference type="ARBA" id="ARBA00022729"/>
    </source>
</evidence>
<dbReference type="AlphaFoldDB" id="A0A4U6QAI0"/>
<evidence type="ECO:0000313" key="4">
    <source>
        <dbReference type="Proteomes" id="UP000306985"/>
    </source>
</evidence>
<evidence type="ECO:0000256" key="2">
    <source>
        <dbReference type="ARBA" id="ARBA00022801"/>
    </source>
</evidence>
<protein>
    <submittedName>
        <fullName evidence="3">PHB depolymerase family esterase</fullName>
    </submittedName>
</protein>
<proteinExistence type="predicted"/>